<name>A0A7J4JJC4_9ARCH</name>
<proteinExistence type="predicted"/>
<organism evidence="5 6">
    <name type="scientific">Candidatus Iainarchaeum sp</name>
    <dbReference type="NCBI Taxonomy" id="3101447"/>
    <lineage>
        <taxon>Archaea</taxon>
        <taxon>Candidatus Iainarchaeota</taxon>
        <taxon>Candidatus Iainarchaeia</taxon>
        <taxon>Candidatus Iainarchaeales</taxon>
        <taxon>Candidatus Iainarchaeaceae</taxon>
        <taxon>Candidatus Iainarchaeum</taxon>
    </lineage>
</organism>
<dbReference type="EMBL" id="DUGH01000120">
    <property type="protein sequence ID" value="HIH16719.1"/>
    <property type="molecule type" value="Genomic_DNA"/>
</dbReference>
<dbReference type="Pfam" id="PF03477">
    <property type="entry name" value="ATP-cone"/>
    <property type="match status" value="1"/>
</dbReference>
<accession>A0A7J4JJC4</accession>
<dbReference type="GO" id="GO:0005524">
    <property type="term" value="F:ATP binding"/>
    <property type="evidence" value="ECO:0007669"/>
    <property type="project" value="UniProtKB-UniRule"/>
</dbReference>
<evidence type="ECO:0000313" key="6">
    <source>
        <dbReference type="Proteomes" id="UP000564964"/>
    </source>
</evidence>
<evidence type="ECO:0000256" key="2">
    <source>
        <dbReference type="ARBA" id="ARBA00022840"/>
    </source>
</evidence>
<comment type="caution">
    <text evidence="5">The sequence shown here is derived from an EMBL/GenBank/DDBJ whole genome shotgun (WGS) entry which is preliminary data.</text>
</comment>
<protein>
    <submittedName>
        <fullName evidence="5">Anaerobic ribonucleoside triphosphate reductase</fullName>
        <ecNumber evidence="5">1.17.4.2</ecNumber>
    </submittedName>
</protein>
<keyword evidence="2 3" id="KW-0067">ATP-binding</keyword>
<evidence type="ECO:0000256" key="1">
    <source>
        <dbReference type="ARBA" id="ARBA00022741"/>
    </source>
</evidence>
<evidence type="ECO:0000259" key="4">
    <source>
        <dbReference type="PROSITE" id="PS51161"/>
    </source>
</evidence>
<evidence type="ECO:0000256" key="3">
    <source>
        <dbReference type="PROSITE-ProRule" id="PRU00492"/>
    </source>
</evidence>
<reference evidence="6" key="1">
    <citation type="journal article" date="2020" name="bioRxiv">
        <title>A rank-normalized archaeal taxonomy based on genome phylogeny resolves widespread incomplete and uneven classifications.</title>
        <authorList>
            <person name="Rinke C."/>
            <person name="Chuvochina M."/>
            <person name="Mussig A.J."/>
            <person name="Chaumeil P.-A."/>
            <person name="Waite D.W."/>
            <person name="Whitman W.B."/>
            <person name="Parks D.H."/>
            <person name="Hugenholtz P."/>
        </authorList>
    </citation>
    <scope>NUCLEOTIDE SEQUENCE [LARGE SCALE GENOMIC DNA]</scope>
</reference>
<sequence length="93" mass="10570">MNAKRITVVKKRDGRVMPFTPEKITKAIYKAAKSVGGRDYALAQKLSQKVMEELSHGLEENEIPEIERIQDTVEKVLIEAGHARTAKAYILYR</sequence>
<dbReference type="AlphaFoldDB" id="A0A7J4JJC4"/>
<keyword evidence="5" id="KW-0560">Oxidoreductase</keyword>
<dbReference type="PROSITE" id="PS51161">
    <property type="entry name" value="ATP_CONE"/>
    <property type="match status" value="1"/>
</dbReference>
<feature type="non-terminal residue" evidence="5">
    <location>
        <position position="93"/>
    </location>
</feature>
<dbReference type="PANTHER" id="PTHR21075">
    <property type="entry name" value="ANAEROBIC RIBONUCLEOSIDE-TRIPHOSPHATE REDUCTASE"/>
    <property type="match status" value="1"/>
</dbReference>
<gene>
    <name evidence="5" type="ORF">HA252_04910</name>
</gene>
<keyword evidence="1 3" id="KW-0547">Nucleotide-binding</keyword>
<dbReference type="Proteomes" id="UP000564964">
    <property type="component" value="Unassembled WGS sequence"/>
</dbReference>
<feature type="domain" description="ATP-cone" evidence="4">
    <location>
        <begin position="7"/>
        <end position="93"/>
    </location>
</feature>
<dbReference type="InterPro" id="IPR005144">
    <property type="entry name" value="ATP-cone_dom"/>
</dbReference>
<dbReference type="EC" id="1.17.4.2" evidence="5"/>
<dbReference type="GO" id="GO:0004748">
    <property type="term" value="F:ribonucleoside-diphosphate reductase activity, thioredoxin disulfide as acceptor"/>
    <property type="evidence" value="ECO:0007669"/>
    <property type="project" value="TreeGrafter"/>
</dbReference>
<evidence type="ECO:0000313" key="5">
    <source>
        <dbReference type="EMBL" id="HIH16719.1"/>
    </source>
</evidence>
<dbReference type="GO" id="GO:0008998">
    <property type="term" value="F:ribonucleoside-triphosphate reductase (thioredoxin) activity"/>
    <property type="evidence" value="ECO:0007669"/>
    <property type="project" value="UniProtKB-EC"/>
</dbReference>
<dbReference type="GO" id="GO:0031250">
    <property type="term" value="C:anaerobic ribonucleoside-triphosphate reductase complex"/>
    <property type="evidence" value="ECO:0007669"/>
    <property type="project" value="TreeGrafter"/>
</dbReference>
<dbReference type="GO" id="GO:0009265">
    <property type="term" value="P:2'-deoxyribonucleotide biosynthetic process"/>
    <property type="evidence" value="ECO:0007669"/>
    <property type="project" value="TreeGrafter"/>
</dbReference>
<dbReference type="PANTHER" id="PTHR21075:SF0">
    <property type="entry name" value="ANAEROBIC RIBONUCLEOSIDE-TRIPHOSPHATE REDUCTASE"/>
    <property type="match status" value="1"/>
</dbReference>